<accession>A0A844HLX8</accession>
<comment type="caution">
    <text evidence="2">The sequence shown here is derived from an EMBL/GenBank/DDBJ whole genome shotgun (WGS) entry which is preliminary data.</text>
</comment>
<dbReference type="SUPFAM" id="SSF51905">
    <property type="entry name" value="FAD/NAD(P)-binding domain"/>
    <property type="match status" value="1"/>
</dbReference>
<gene>
    <name evidence="2" type="ORF">GL300_12765</name>
</gene>
<evidence type="ECO:0000313" key="3">
    <source>
        <dbReference type="Proteomes" id="UP000449846"/>
    </source>
</evidence>
<evidence type="ECO:0000259" key="1">
    <source>
        <dbReference type="Pfam" id="PF13454"/>
    </source>
</evidence>
<proteinExistence type="predicted"/>
<name>A0A844HLX8_9RHOB</name>
<dbReference type="InterPro" id="IPR052189">
    <property type="entry name" value="L-asp_N-monooxygenase_NS-form"/>
</dbReference>
<reference evidence="2 3" key="1">
    <citation type="submission" date="2019-11" db="EMBL/GenBank/DDBJ databases">
        <authorList>
            <person name="Dong K."/>
        </authorList>
    </citation>
    <scope>NUCLEOTIDE SEQUENCE [LARGE SCALE GENOMIC DNA]</scope>
    <source>
        <strain evidence="2 3">NBRC 112902</strain>
    </source>
</reference>
<dbReference type="PANTHER" id="PTHR40254:SF1">
    <property type="entry name" value="BLR0577 PROTEIN"/>
    <property type="match status" value="1"/>
</dbReference>
<dbReference type="InterPro" id="IPR036188">
    <property type="entry name" value="FAD/NAD-bd_sf"/>
</dbReference>
<evidence type="ECO:0000313" key="2">
    <source>
        <dbReference type="EMBL" id="MTH60079.1"/>
    </source>
</evidence>
<dbReference type="PRINTS" id="PR00411">
    <property type="entry name" value="PNDRDTASEI"/>
</dbReference>
<keyword evidence="3" id="KW-1185">Reference proteome</keyword>
<dbReference type="Pfam" id="PF13454">
    <property type="entry name" value="NAD_binding_9"/>
    <property type="match status" value="1"/>
</dbReference>
<protein>
    <submittedName>
        <fullName evidence="2">FAD-dependent oxidoreductase</fullName>
    </submittedName>
</protein>
<dbReference type="InterPro" id="IPR038732">
    <property type="entry name" value="HpyO/CreE_NAD-binding"/>
</dbReference>
<dbReference type="Gene3D" id="3.50.50.60">
    <property type="entry name" value="FAD/NAD(P)-binding domain"/>
    <property type="match status" value="2"/>
</dbReference>
<dbReference type="OrthoDB" id="101972at2"/>
<dbReference type="Proteomes" id="UP000449846">
    <property type="component" value="Unassembled WGS sequence"/>
</dbReference>
<dbReference type="EMBL" id="WMIG01000006">
    <property type="protein sequence ID" value="MTH60079.1"/>
    <property type="molecule type" value="Genomic_DNA"/>
</dbReference>
<sequence length="505" mass="55329">MIIARPPSRARFWSPEAEPMTLQQTSRLRVVIIGGGFSGASLAWQLAELQVHANVTVVEPRSQLGRGLAYSSAEAVHRINVPAHRMTMDPERREDFLEWLLEAEADGSLPPDPESVTALGERFPRREVFGRYVGERLAPHLATGRIRHVRARVSDIERTPDGSLVLMLSDESRIRADILVLATGHPAPAVPRPVAGLTGSPRLIADPYDPVRLAELDRDARILVMGAALTSADVVATLDRLGHRGRITCISRHGLRSRGHGQITKDSQVDFTDPPIHSASELLRRVRHAVVDDQAQGQSWHATFFRLRAQGPQIWATLDAENRARLLRHLRTLWDVHRYRLAPQVEAVLNRLIAEERLEYVAGHLLSAEKQEDALDIVWRPRGSLRERRERFDAVIVTTGPAQGRCIDWNPALGALARLGLITPDPLGLGLATTQTCHAVDAGGAASQRILIAGPLARGHIGELVGAPECAIQVSSIAREIARQALLAPILRPAAVAHGPAANPY</sequence>
<dbReference type="PANTHER" id="PTHR40254">
    <property type="entry name" value="BLR0577 PROTEIN"/>
    <property type="match status" value="1"/>
</dbReference>
<dbReference type="PRINTS" id="PR00368">
    <property type="entry name" value="FADPNR"/>
</dbReference>
<organism evidence="2 3">
    <name type="scientific">Paracoccus litorisediminis</name>
    <dbReference type="NCBI Taxonomy" id="2006130"/>
    <lineage>
        <taxon>Bacteria</taxon>
        <taxon>Pseudomonadati</taxon>
        <taxon>Pseudomonadota</taxon>
        <taxon>Alphaproteobacteria</taxon>
        <taxon>Rhodobacterales</taxon>
        <taxon>Paracoccaceae</taxon>
        <taxon>Paracoccus</taxon>
    </lineage>
</organism>
<dbReference type="AlphaFoldDB" id="A0A844HLX8"/>
<feature type="domain" description="FAD-dependent urate hydroxylase HpyO/Asp monooxygenase CreE-like FAD/NAD(P)-binding" evidence="1">
    <location>
        <begin position="31"/>
        <end position="185"/>
    </location>
</feature>